<accession>A0ABP3ZVN2</accession>
<name>A0ABP3ZVN2_9PSEU</name>
<gene>
    <name evidence="2" type="ORF">GCM10009559_14060</name>
</gene>
<dbReference type="InterPro" id="IPR051604">
    <property type="entry name" value="Ergot_Alk_Oxidoreductase"/>
</dbReference>
<protein>
    <submittedName>
        <fullName evidence="2">NAD(P)H-binding protein</fullName>
    </submittedName>
</protein>
<dbReference type="Pfam" id="PF13460">
    <property type="entry name" value="NAD_binding_10"/>
    <property type="match status" value="1"/>
</dbReference>
<dbReference type="InterPro" id="IPR016040">
    <property type="entry name" value="NAD(P)-bd_dom"/>
</dbReference>
<dbReference type="Gene3D" id="3.40.50.720">
    <property type="entry name" value="NAD(P)-binding Rossmann-like Domain"/>
    <property type="match status" value="1"/>
</dbReference>
<dbReference type="Gene3D" id="3.90.25.10">
    <property type="entry name" value="UDP-galactose 4-epimerase, domain 1"/>
    <property type="match status" value="1"/>
</dbReference>
<organism evidence="2 3">
    <name type="scientific">Pseudonocardia zijingensis</name>
    <dbReference type="NCBI Taxonomy" id="153376"/>
    <lineage>
        <taxon>Bacteria</taxon>
        <taxon>Bacillati</taxon>
        <taxon>Actinomycetota</taxon>
        <taxon>Actinomycetes</taxon>
        <taxon>Pseudonocardiales</taxon>
        <taxon>Pseudonocardiaceae</taxon>
        <taxon>Pseudonocardia</taxon>
    </lineage>
</organism>
<evidence type="ECO:0000313" key="2">
    <source>
        <dbReference type="EMBL" id="GAA0927923.1"/>
    </source>
</evidence>
<dbReference type="PANTHER" id="PTHR43162:SF1">
    <property type="entry name" value="PRESTALK A DIFFERENTIATION PROTEIN A"/>
    <property type="match status" value="1"/>
</dbReference>
<sequence length="282" mass="29770">MNPNDMNADISVTAASGKSGRRVVAALRAAGHPVRAASRSAQVRFDWEDARTWPAVVQGARAVYLVAPEDSAPLPAFVDLVHDAGVKRVVLLSGRGRGRDTWNGRFGHAMAAAEDVVRASGLSWTILAANNFMQNFTEELWHAPLLAGRLGLPTGGVPEPFVDLDDVAAVAARLLVADDHAGRTLELTGPTAITFADAVATIAAAAGRPIRFDDITPADYAADLRSAGLTQEWITELNGLFEVMREGRIAAPATGVEDVLGRPPRSFAAWVAHIAPTGAWAA</sequence>
<dbReference type="SUPFAM" id="SSF51735">
    <property type="entry name" value="NAD(P)-binding Rossmann-fold domains"/>
    <property type="match status" value="1"/>
</dbReference>
<dbReference type="InterPro" id="IPR036291">
    <property type="entry name" value="NAD(P)-bd_dom_sf"/>
</dbReference>
<dbReference type="PANTHER" id="PTHR43162">
    <property type="match status" value="1"/>
</dbReference>
<feature type="domain" description="NAD(P)-binding" evidence="1">
    <location>
        <begin position="15"/>
        <end position="175"/>
    </location>
</feature>
<proteinExistence type="predicted"/>
<dbReference type="Proteomes" id="UP001499967">
    <property type="component" value="Unassembled WGS sequence"/>
</dbReference>
<dbReference type="RefSeq" id="WP_343940183.1">
    <property type="nucleotide sequence ID" value="NZ_BAAAHP010000037.1"/>
</dbReference>
<evidence type="ECO:0000313" key="3">
    <source>
        <dbReference type="Proteomes" id="UP001499967"/>
    </source>
</evidence>
<keyword evidence="3" id="KW-1185">Reference proteome</keyword>
<comment type="caution">
    <text evidence="2">The sequence shown here is derived from an EMBL/GenBank/DDBJ whole genome shotgun (WGS) entry which is preliminary data.</text>
</comment>
<evidence type="ECO:0000259" key="1">
    <source>
        <dbReference type="Pfam" id="PF13460"/>
    </source>
</evidence>
<dbReference type="EMBL" id="BAAAHP010000037">
    <property type="protein sequence ID" value="GAA0927923.1"/>
    <property type="molecule type" value="Genomic_DNA"/>
</dbReference>
<reference evidence="3" key="1">
    <citation type="journal article" date="2019" name="Int. J. Syst. Evol. Microbiol.">
        <title>The Global Catalogue of Microorganisms (GCM) 10K type strain sequencing project: providing services to taxonomists for standard genome sequencing and annotation.</title>
        <authorList>
            <consortium name="The Broad Institute Genomics Platform"/>
            <consortium name="The Broad Institute Genome Sequencing Center for Infectious Disease"/>
            <person name="Wu L."/>
            <person name="Ma J."/>
        </authorList>
    </citation>
    <scope>NUCLEOTIDE SEQUENCE [LARGE SCALE GENOMIC DNA]</scope>
    <source>
        <strain evidence="3">JCM 11117</strain>
    </source>
</reference>